<dbReference type="PANTHER" id="PTHR13620:SF104">
    <property type="entry name" value="EXONUCLEASE 3'-5' DOMAIN-CONTAINING PROTEIN 2"/>
    <property type="match status" value="1"/>
</dbReference>
<dbReference type="Pfam" id="PF01612">
    <property type="entry name" value="DNA_pol_A_exo1"/>
    <property type="match status" value="1"/>
</dbReference>
<proteinExistence type="predicted"/>
<evidence type="ECO:0000313" key="5">
    <source>
        <dbReference type="EMBL" id="KAI9638016.1"/>
    </source>
</evidence>
<evidence type="ECO:0000256" key="3">
    <source>
        <dbReference type="SAM" id="MobiDB-lite"/>
    </source>
</evidence>
<gene>
    <name evidence="5" type="ORF">MKK02DRAFT_42400</name>
</gene>
<keyword evidence="1" id="KW-0540">Nuclease</keyword>
<protein>
    <recommendedName>
        <fullName evidence="4">3'-5' exonuclease domain-containing protein</fullName>
    </recommendedName>
</protein>
<feature type="compositionally biased region" description="Low complexity" evidence="3">
    <location>
        <begin position="414"/>
        <end position="423"/>
    </location>
</feature>
<evidence type="ECO:0000313" key="6">
    <source>
        <dbReference type="Proteomes" id="UP001164286"/>
    </source>
</evidence>
<dbReference type="AlphaFoldDB" id="A0AA38HCW5"/>
<keyword evidence="2" id="KW-0378">Hydrolase</keyword>
<feature type="region of interest" description="Disordered" evidence="3">
    <location>
        <begin position="414"/>
        <end position="517"/>
    </location>
</feature>
<dbReference type="InterPro" id="IPR036397">
    <property type="entry name" value="RNaseH_sf"/>
</dbReference>
<feature type="region of interest" description="Disordered" evidence="3">
    <location>
        <begin position="1"/>
        <end position="56"/>
    </location>
</feature>
<dbReference type="SUPFAM" id="SSF53098">
    <property type="entry name" value="Ribonuclease H-like"/>
    <property type="match status" value="1"/>
</dbReference>
<dbReference type="GO" id="GO:0006139">
    <property type="term" value="P:nucleobase-containing compound metabolic process"/>
    <property type="evidence" value="ECO:0007669"/>
    <property type="project" value="InterPro"/>
</dbReference>
<dbReference type="Gene3D" id="3.30.420.10">
    <property type="entry name" value="Ribonuclease H-like superfamily/Ribonuclease H"/>
    <property type="match status" value="1"/>
</dbReference>
<dbReference type="EMBL" id="JAKWFO010000003">
    <property type="protein sequence ID" value="KAI9638016.1"/>
    <property type="molecule type" value="Genomic_DNA"/>
</dbReference>
<name>A0AA38HCW5_9TREE</name>
<dbReference type="RefSeq" id="XP_052947793.1">
    <property type="nucleotide sequence ID" value="XM_053091969.1"/>
</dbReference>
<feature type="region of interest" description="Disordered" evidence="3">
    <location>
        <begin position="360"/>
        <end position="384"/>
    </location>
</feature>
<feature type="domain" description="3'-5' exonuclease" evidence="4">
    <location>
        <begin position="113"/>
        <end position="270"/>
    </location>
</feature>
<keyword evidence="6" id="KW-1185">Reference proteome</keyword>
<dbReference type="PANTHER" id="PTHR13620">
    <property type="entry name" value="3-5 EXONUCLEASE"/>
    <property type="match status" value="1"/>
</dbReference>
<dbReference type="CDD" id="cd06141">
    <property type="entry name" value="WRN_exo"/>
    <property type="match status" value="1"/>
</dbReference>
<evidence type="ECO:0000259" key="4">
    <source>
        <dbReference type="Pfam" id="PF01612"/>
    </source>
</evidence>
<dbReference type="InterPro" id="IPR002562">
    <property type="entry name" value="3'-5'_exonuclease_dom"/>
</dbReference>
<feature type="compositionally biased region" description="Polar residues" evidence="3">
    <location>
        <begin position="471"/>
        <end position="496"/>
    </location>
</feature>
<dbReference type="GO" id="GO:0005737">
    <property type="term" value="C:cytoplasm"/>
    <property type="evidence" value="ECO:0007669"/>
    <property type="project" value="TreeGrafter"/>
</dbReference>
<organism evidence="5 6">
    <name type="scientific">Dioszegia hungarica</name>
    <dbReference type="NCBI Taxonomy" id="4972"/>
    <lineage>
        <taxon>Eukaryota</taxon>
        <taxon>Fungi</taxon>
        <taxon>Dikarya</taxon>
        <taxon>Basidiomycota</taxon>
        <taxon>Agaricomycotina</taxon>
        <taxon>Tremellomycetes</taxon>
        <taxon>Tremellales</taxon>
        <taxon>Bulleribasidiaceae</taxon>
        <taxon>Dioszegia</taxon>
    </lineage>
</organism>
<evidence type="ECO:0000256" key="1">
    <source>
        <dbReference type="ARBA" id="ARBA00022722"/>
    </source>
</evidence>
<dbReference type="GO" id="GO:0005634">
    <property type="term" value="C:nucleus"/>
    <property type="evidence" value="ECO:0007669"/>
    <property type="project" value="TreeGrafter"/>
</dbReference>
<dbReference type="InterPro" id="IPR051132">
    <property type="entry name" value="3-5_Exonuclease_domain"/>
</dbReference>
<dbReference type="GeneID" id="77731174"/>
<feature type="compositionally biased region" description="Basic and acidic residues" evidence="3">
    <location>
        <begin position="424"/>
        <end position="439"/>
    </location>
</feature>
<sequence length="589" mass="62340">MSAKSSNRAEMAPPAAGPPIARTDLHRTQSVADLGGPVSAPRVGHTPLSRSTASLPVLPSQAPDNYFHYNQYHPTPEVFYTTDLAAADVRLRELRGPFMGLDMEWPYEKIQQDSFRFIEKIGKTAMIQVCDERLIVMLHLQDASIRDLPPRLIEIMADPTIYKCGVQVRNDGYKLQSDFPGLFPTGIRSFLELSNIARILNPDQKSYPKGGPADRRRLVSLANLTEKFIGKKLLKDPAVRGCDWAGDLSQKEKDYAANDAFVSLQICLELIKCAIDRGTHIDLDYCVNTINADGTHYRGVLTERTKIRPNRAGDASANDEGTTPLHRATASAASALPILAVPPAIGTTSISTIPALSPSVDSYTDPTDPSTTHALPTPTDLPGQPAITLPTSPIIPRPISALPVRAIPPLTSATTSAMPAAPAERADPPMDVLSEHNGDGDVTETDDGEEEGGGPGHRTKRRRTAGVEQGDSASSSQLRVQAGLTSTELAQPSPITDVSMEGDSGRRLRPADSGIGMGEEAPACPAETKKGAAGLSAEDEALALAMLAEPMTQGDGATGEIAAKLAGGGAKAPASSVAAVPLDLNAELA</sequence>
<dbReference type="InterPro" id="IPR012337">
    <property type="entry name" value="RNaseH-like_sf"/>
</dbReference>
<feature type="compositionally biased region" description="Low complexity" evidence="3">
    <location>
        <begin position="360"/>
        <end position="372"/>
    </location>
</feature>
<dbReference type="GO" id="GO:0003676">
    <property type="term" value="F:nucleic acid binding"/>
    <property type="evidence" value="ECO:0007669"/>
    <property type="project" value="InterPro"/>
</dbReference>
<feature type="compositionally biased region" description="Acidic residues" evidence="3">
    <location>
        <begin position="441"/>
        <end position="452"/>
    </location>
</feature>
<dbReference type="GO" id="GO:0008408">
    <property type="term" value="F:3'-5' exonuclease activity"/>
    <property type="evidence" value="ECO:0007669"/>
    <property type="project" value="InterPro"/>
</dbReference>
<accession>A0AA38HCW5</accession>
<dbReference type="Proteomes" id="UP001164286">
    <property type="component" value="Unassembled WGS sequence"/>
</dbReference>
<reference evidence="5" key="1">
    <citation type="journal article" date="2022" name="G3 (Bethesda)">
        <title>High quality genome of the basidiomycete yeast Dioszegia hungarica PDD-24b-2 isolated from cloud water.</title>
        <authorList>
            <person name="Jarrige D."/>
            <person name="Haridas S."/>
            <person name="Bleykasten-Grosshans C."/>
            <person name="Joly M."/>
            <person name="Nadalig T."/>
            <person name="Sancelme M."/>
            <person name="Vuilleumier S."/>
            <person name="Grigoriev I.V."/>
            <person name="Amato P."/>
            <person name="Bringel F."/>
        </authorList>
    </citation>
    <scope>NUCLEOTIDE SEQUENCE</scope>
    <source>
        <strain evidence="5">PDD-24b-2</strain>
    </source>
</reference>
<comment type="caution">
    <text evidence="5">The sequence shown here is derived from an EMBL/GenBank/DDBJ whole genome shotgun (WGS) entry which is preliminary data.</text>
</comment>
<evidence type="ECO:0000256" key="2">
    <source>
        <dbReference type="ARBA" id="ARBA00022801"/>
    </source>
</evidence>